<name>A0A5E4TJZ2_9BURK</name>
<accession>A0A5E4TJZ2</accession>
<proteinExistence type="predicted"/>
<organism evidence="2 3">
    <name type="scientific">Pandoraea cepalis</name>
    <dbReference type="NCBI Taxonomy" id="2508294"/>
    <lineage>
        <taxon>Bacteria</taxon>
        <taxon>Pseudomonadati</taxon>
        <taxon>Pseudomonadota</taxon>
        <taxon>Betaproteobacteria</taxon>
        <taxon>Burkholderiales</taxon>
        <taxon>Burkholderiaceae</taxon>
        <taxon>Pandoraea</taxon>
    </lineage>
</organism>
<gene>
    <name evidence="2" type="primary">smc_1</name>
    <name evidence="2" type="ORF">PCE31106_01478</name>
</gene>
<keyword evidence="1" id="KW-0175">Coiled coil</keyword>
<reference evidence="2 3" key="1">
    <citation type="submission" date="2019-08" db="EMBL/GenBank/DDBJ databases">
        <authorList>
            <person name="Peeters C."/>
        </authorList>
    </citation>
    <scope>NUCLEOTIDE SEQUENCE [LARGE SCALE GENOMIC DNA]</scope>
    <source>
        <strain evidence="2 3">LMG 31106</strain>
    </source>
</reference>
<dbReference type="Proteomes" id="UP000384354">
    <property type="component" value="Unassembled WGS sequence"/>
</dbReference>
<feature type="coiled-coil region" evidence="1">
    <location>
        <begin position="292"/>
        <end position="319"/>
    </location>
</feature>
<evidence type="ECO:0000313" key="3">
    <source>
        <dbReference type="Proteomes" id="UP000384354"/>
    </source>
</evidence>
<sequence>MTRLVTFKKLWLASERDKRARALSFGPKTLLLGPNHTGKSRVCKSLYWVLGCEPKSYLAGNWVERTAKLFGFHLRLPRPSGGPYAQAGLDYMSLPFNVDQDASWGADWATYENLGQFARWKEPVFATVTGLRPTAYLVAKQRKDELDRRLRLKEADLTAQREAFQRVRESLPKTAPSLDISTFRAELVELAKSAQAAQVEQMKARERLIVVTGERQSLESKLKLATAAQRDLGGDFEYLSAVPDDTEIECPTCGVLHTTSFHARLSLGQDLEEMNELVAQLGDHLDACKLKESELRQTLRNIERHVEKYEEALSAGRSRTRLDEVLSAHSKRALDEAFSKVEAGLGTEVAALRKDQREADEAVKHFDDRHRKADVSKFYAAELRRLSDLLNIPTSERIEETGIGKRPKTGGSSGRRAILAVHLAMLACNFEKGDLPLFPVILDTLQQSGQDDLNLGRMFKIATDHIGDSHQLFIAMERLPGDTNVKGFDVKTFETPHGLLRSDEFNAVAQTIRPMLDQVRERIHQQTVLRNEL</sequence>
<evidence type="ECO:0000256" key="1">
    <source>
        <dbReference type="SAM" id="Coils"/>
    </source>
</evidence>
<dbReference type="EMBL" id="CABPSL010000004">
    <property type="protein sequence ID" value="VVD88326.1"/>
    <property type="molecule type" value="Genomic_DNA"/>
</dbReference>
<protein>
    <submittedName>
        <fullName evidence="2">Chromosome partition protein Smc</fullName>
    </submittedName>
</protein>
<dbReference type="AlphaFoldDB" id="A0A5E4TJZ2"/>
<evidence type="ECO:0000313" key="2">
    <source>
        <dbReference type="EMBL" id="VVD88326.1"/>
    </source>
</evidence>